<evidence type="ECO:0000256" key="1">
    <source>
        <dbReference type="SAM" id="MobiDB-lite"/>
    </source>
</evidence>
<keyword evidence="2" id="KW-0732">Signal</keyword>
<dbReference type="EMBL" id="CAXHTB010000009">
    <property type="protein sequence ID" value="CAL0313133.1"/>
    <property type="molecule type" value="Genomic_DNA"/>
</dbReference>
<feature type="compositionally biased region" description="Pro residues" evidence="1">
    <location>
        <begin position="181"/>
        <end position="202"/>
    </location>
</feature>
<feature type="compositionally biased region" description="Pro residues" evidence="1">
    <location>
        <begin position="54"/>
        <end position="64"/>
    </location>
</feature>
<accession>A0AAV1WW64</accession>
<dbReference type="InterPro" id="IPR027643">
    <property type="entry name" value="Formin-like_plant"/>
</dbReference>
<feature type="compositionally biased region" description="Low complexity" evidence="1">
    <location>
        <begin position="169"/>
        <end position="180"/>
    </location>
</feature>
<comment type="caution">
    <text evidence="3">The sequence shown here is derived from an EMBL/GenBank/DDBJ whole genome shotgun (WGS) entry which is preliminary data.</text>
</comment>
<feature type="compositionally biased region" description="Polar residues" evidence="1">
    <location>
        <begin position="207"/>
        <end position="230"/>
    </location>
</feature>
<gene>
    <name evidence="3" type="ORF">LLUT_LOCUS14193</name>
</gene>
<dbReference type="PANTHER" id="PTHR23213">
    <property type="entry name" value="FORMIN-RELATED"/>
    <property type="match status" value="1"/>
</dbReference>
<keyword evidence="4" id="KW-1185">Reference proteome</keyword>
<feature type="region of interest" description="Disordered" evidence="1">
    <location>
        <begin position="139"/>
        <end position="234"/>
    </location>
</feature>
<evidence type="ECO:0000313" key="4">
    <source>
        <dbReference type="Proteomes" id="UP001497480"/>
    </source>
</evidence>
<dbReference type="AlphaFoldDB" id="A0AAV1WW64"/>
<feature type="compositionally biased region" description="Low complexity" evidence="1">
    <location>
        <begin position="65"/>
        <end position="84"/>
    </location>
</feature>
<feature type="compositionally biased region" description="Polar residues" evidence="1">
    <location>
        <begin position="38"/>
        <end position="48"/>
    </location>
</feature>
<dbReference type="PANTHER" id="PTHR23213:SF354">
    <property type="entry name" value="FORMIN-LIKE PROTEIN 4"/>
    <property type="match status" value="1"/>
</dbReference>
<proteinExistence type="predicted"/>
<reference evidence="3 4" key="1">
    <citation type="submission" date="2024-03" db="EMBL/GenBank/DDBJ databases">
        <authorList>
            <person name="Martinez-Hernandez J."/>
        </authorList>
    </citation>
    <scope>NUCLEOTIDE SEQUENCE [LARGE SCALE GENOMIC DNA]</scope>
</reference>
<dbReference type="GO" id="GO:0051015">
    <property type="term" value="F:actin filament binding"/>
    <property type="evidence" value="ECO:0007669"/>
    <property type="project" value="InterPro"/>
</dbReference>
<feature type="compositionally biased region" description="Low complexity" evidence="1">
    <location>
        <begin position="143"/>
        <end position="156"/>
    </location>
</feature>
<feature type="region of interest" description="Disordered" evidence="1">
    <location>
        <begin position="38"/>
        <end position="84"/>
    </location>
</feature>
<sequence>MMLLQSSWLLLCLVFVLNNFLTIPPCHCHSSSPQNIETFYPNETSATKPTPQNLEPPPPSPQPQPSLQAQDQAPGPVAASRSISSKGKIAIAVAASAARKEDEENEVKNFKSFQEIPLHRGKSSSSHIKEDEPYRITRIPHNASSSASTPLSSFLVSDKKQDSPIQPYTATLQSSPSPASTLPPPPPITARKSPSPPPPPPKEGGSLKSNPIKQRNSSGKGSMPDTSNAQLKLKPLHWDKVNTNNVDHSMVWDKVDDGSFRYSIL</sequence>
<name>A0AAV1WW64_LUPLU</name>
<dbReference type="SUPFAM" id="SSF101447">
    <property type="entry name" value="Formin homology 2 domain (FH2 domain)"/>
    <property type="match status" value="1"/>
</dbReference>
<dbReference type="Proteomes" id="UP001497480">
    <property type="component" value="Unassembled WGS sequence"/>
</dbReference>
<protein>
    <submittedName>
        <fullName evidence="3">Uncharacterized protein</fullName>
    </submittedName>
</protein>
<feature type="chain" id="PRO_5043584258" evidence="2">
    <location>
        <begin position="29"/>
        <end position="265"/>
    </location>
</feature>
<organism evidence="3 4">
    <name type="scientific">Lupinus luteus</name>
    <name type="common">European yellow lupine</name>
    <dbReference type="NCBI Taxonomy" id="3873"/>
    <lineage>
        <taxon>Eukaryota</taxon>
        <taxon>Viridiplantae</taxon>
        <taxon>Streptophyta</taxon>
        <taxon>Embryophyta</taxon>
        <taxon>Tracheophyta</taxon>
        <taxon>Spermatophyta</taxon>
        <taxon>Magnoliopsida</taxon>
        <taxon>eudicotyledons</taxon>
        <taxon>Gunneridae</taxon>
        <taxon>Pentapetalae</taxon>
        <taxon>rosids</taxon>
        <taxon>fabids</taxon>
        <taxon>Fabales</taxon>
        <taxon>Fabaceae</taxon>
        <taxon>Papilionoideae</taxon>
        <taxon>50 kb inversion clade</taxon>
        <taxon>genistoids sensu lato</taxon>
        <taxon>core genistoids</taxon>
        <taxon>Genisteae</taxon>
        <taxon>Lupinus</taxon>
    </lineage>
</organism>
<feature type="signal peptide" evidence="2">
    <location>
        <begin position="1"/>
        <end position="28"/>
    </location>
</feature>
<evidence type="ECO:0000256" key="2">
    <source>
        <dbReference type="SAM" id="SignalP"/>
    </source>
</evidence>
<dbReference type="GO" id="GO:0045010">
    <property type="term" value="P:actin nucleation"/>
    <property type="evidence" value="ECO:0007669"/>
    <property type="project" value="InterPro"/>
</dbReference>
<evidence type="ECO:0000313" key="3">
    <source>
        <dbReference type="EMBL" id="CAL0313133.1"/>
    </source>
</evidence>